<feature type="transmembrane region" description="Helical" evidence="7">
    <location>
        <begin position="9"/>
        <end position="30"/>
    </location>
</feature>
<dbReference type="Pfam" id="PF19300">
    <property type="entry name" value="BPD_transp_1_N"/>
    <property type="match status" value="1"/>
</dbReference>
<name>A0ABN7JRZ2_9HYPH</name>
<keyword evidence="4 7" id="KW-0812">Transmembrane</keyword>
<reference evidence="9 10" key="1">
    <citation type="submission" date="2020-11" db="EMBL/GenBank/DDBJ databases">
        <authorList>
            <person name="Lassalle F."/>
        </authorList>
    </citation>
    <scope>NUCLEOTIDE SEQUENCE [LARGE SCALE GENOMIC DNA]</scope>
    <source>
        <strain evidence="9 10">JC140</strain>
    </source>
</reference>
<comment type="subcellular location">
    <subcellularLocation>
        <location evidence="1 7">Cell membrane</location>
        <topology evidence="1 7">Multi-pass membrane protein</topology>
    </subcellularLocation>
</comment>
<proteinExistence type="inferred from homology"/>
<evidence type="ECO:0000256" key="2">
    <source>
        <dbReference type="ARBA" id="ARBA00022448"/>
    </source>
</evidence>
<accession>A0ABN7JRZ2</accession>
<sequence>MITLLLRRLVGLVVSLLVVSVLIFTVMDLLPGDPASIMLGTSASPDTLAALQRELGLDRPLPERYLSWLGGVLTGDLGQSYTYGVPVAGLIAERLTLTLPLAAMAIAIALSVAIPLGVEAARRHGGVWDFMIGLFSYLGIALPAFWFGLLLILLFSVRLGWMPAGGFSGWQEGFAAGMQALLLPAIALALPQAAVLTRVTRTAVLDNIGEDFVRTARAKGLGEGAAIWRHAFPAALVPITTMLGLQFSFLVAGAVLVENVFNLPGLGRLALQSLSQRDVIVMQDVVLFFAALVITVNVLVDLVHLVVDPRLRREAG</sequence>
<keyword evidence="3" id="KW-1003">Cell membrane</keyword>
<keyword evidence="2 7" id="KW-0813">Transport</keyword>
<comment type="similarity">
    <text evidence="7">Belongs to the binding-protein-dependent transport system permease family.</text>
</comment>
<dbReference type="InterPro" id="IPR045621">
    <property type="entry name" value="BPD_transp_1_N"/>
</dbReference>
<evidence type="ECO:0000256" key="6">
    <source>
        <dbReference type="ARBA" id="ARBA00023136"/>
    </source>
</evidence>
<dbReference type="Proteomes" id="UP000606921">
    <property type="component" value="Unassembled WGS sequence"/>
</dbReference>
<evidence type="ECO:0000259" key="8">
    <source>
        <dbReference type="PROSITE" id="PS50928"/>
    </source>
</evidence>
<evidence type="ECO:0000313" key="10">
    <source>
        <dbReference type="Proteomes" id="UP000606921"/>
    </source>
</evidence>
<dbReference type="SUPFAM" id="SSF161098">
    <property type="entry name" value="MetI-like"/>
    <property type="match status" value="1"/>
</dbReference>
<feature type="transmembrane region" description="Helical" evidence="7">
    <location>
        <begin position="174"/>
        <end position="196"/>
    </location>
</feature>
<gene>
    <name evidence="9" type="ORF">REJC140_00802</name>
</gene>
<evidence type="ECO:0000256" key="7">
    <source>
        <dbReference type="RuleBase" id="RU363032"/>
    </source>
</evidence>
<dbReference type="Pfam" id="PF00528">
    <property type="entry name" value="BPD_transp_1"/>
    <property type="match status" value="1"/>
</dbReference>
<feature type="transmembrane region" description="Helical" evidence="7">
    <location>
        <begin position="97"/>
        <end position="118"/>
    </location>
</feature>
<protein>
    <submittedName>
        <fullName evidence="9">ABC transporter permease</fullName>
    </submittedName>
</protein>
<feature type="transmembrane region" description="Helical" evidence="7">
    <location>
        <begin position="285"/>
        <end position="307"/>
    </location>
</feature>
<keyword evidence="10" id="KW-1185">Reference proteome</keyword>
<keyword evidence="6 7" id="KW-0472">Membrane</keyword>
<dbReference type="EMBL" id="CABFWF030000012">
    <property type="protein sequence ID" value="CAD7039859.1"/>
    <property type="molecule type" value="Genomic_DNA"/>
</dbReference>
<dbReference type="CDD" id="cd06261">
    <property type="entry name" value="TM_PBP2"/>
    <property type="match status" value="1"/>
</dbReference>
<feature type="domain" description="ABC transmembrane type-1" evidence="8">
    <location>
        <begin position="95"/>
        <end position="304"/>
    </location>
</feature>
<dbReference type="RefSeq" id="WP_142592827.1">
    <property type="nucleotide sequence ID" value="NZ_CABFWF030000012.1"/>
</dbReference>
<evidence type="ECO:0000256" key="1">
    <source>
        <dbReference type="ARBA" id="ARBA00004651"/>
    </source>
</evidence>
<comment type="caution">
    <text evidence="9">The sequence shown here is derived from an EMBL/GenBank/DDBJ whole genome shotgun (WGS) entry which is preliminary data.</text>
</comment>
<dbReference type="PROSITE" id="PS50928">
    <property type="entry name" value="ABC_TM1"/>
    <property type="match status" value="1"/>
</dbReference>
<dbReference type="InterPro" id="IPR035906">
    <property type="entry name" value="MetI-like_sf"/>
</dbReference>
<evidence type="ECO:0000256" key="3">
    <source>
        <dbReference type="ARBA" id="ARBA00022475"/>
    </source>
</evidence>
<evidence type="ECO:0000256" key="5">
    <source>
        <dbReference type="ARBA" id="ARBA00022989"/>
    </source>
</evidence>
<dbReference type="PANTHER" id="PTHR43163:SF6">
    <property type="entry name" value="DIPEPTIDE TRANSPORT SYSTEM PERMEASE PROTEIN DPPB-RELATED"/>
    <property type="match status" value="1"/>
</dbReference>
<dbReference type="PANTHER" id="PTHR43163">
    <property type="entry name" value="DIPEPTIDE TRANSPORT SYSTEM PERMEASE PROTEIN DPPB-RELATED"/>
    <property type="match status" value="1"/>
</dbReference>
<dbReference type="InterPro" id="IPR000515">
    <property type="entry name" value="MetI-like"/>
</dbReference>
<evidence type="ECO:0000256" key="4">
    <source>
        <dbReference type="ARBA" id="ARBA00022692"/>
    </source>
</evidence>
<evidence type="ECO:0000313" key="9">
    <source>
        <dbReference type="EMBL" id="CAD7039859.1"/>
    </source>
</evidence>
<organism evidence="9 10">
    <name type="scientific">Pseudorhizobium endolithicum</name>
    <dbReference type="NCBI Taxonomy" id="1191678"/>
    <lineage>
        <taxon>Bacteria</taxon>
        <taxon>Pseudomonadati</taxon>
        <taxon>Pseudomonadota</taxon>
        <taxon>Alphaproteobacteria</taxon>
        <taxon>Hyphomicrobiales</taxon>
        <taxon>Rhizobiaceae</taxon>
        <taxon>Rhizobium/Agrobacterium group</taxon>
        <taxon>Pseudorhizobium</taxon>
    </lineage>
</organism>
<feature type="transmembrane region" description="Helical" evidence="7">
    <location>
        <begin position="130"/>
        <end position="154"/>
    </location>
</feature>
<feature type="transmembrane region" description="Helical" evidence="7">
    <location>
        <begin position="235"/>
        <end position="257"/>
    </location>
</feature>
<keyword evidence="5 7" id="KW-1133">Transmembrane helix</keyword>
<dbReference type="Gene3D" id="1.10.3720.10">
    <property type="entry name" value="MetI-like"/>
    <property type="match status" value="1"/>
</dbReference>